<reference evidence="1 2" key="1">
    <citation type="submission" date="2018-05" db="EMBL/GenBank/DDBJ databases">
        <title>Genomic Encyclopedia of Type Strains, Phase IV (KMG-IV): sequencing the most valuable type-strain genomes for metagenomic binning, comparative biology and taxonomic classification.</title>
        <authorList>
            <person name="Goeker M."/>
        </authorList>
    </citation>
    <scope>NUCLEOTIDE SEQUENCE [LARGE SCALE GENOMIC DNA]</scope>
    <source>
        <strain evidence="1 2">DSM 24906</strain>
    </source>
</reference>
<sequence>MKKLKYIEIKKDIKKTEINIFQILKYEEIKVQKKVA</sequence>
<dbReference type="AlphaFoldDB" id="A0AA45HIZ9"/>
<gene>
    <name evidence="1" type="ORF">C7380_10666</name>
</gene>
<evidence type="ECO:0000313" key="2">
    <source>
        <dbReference type="Proteomes" id="UP000245921"/>
    </source>
</evidence>
<dbReference type="Proteomes" id="UP000245921">
    <property type="component" value="Unassembled WGS sequence"/>
</dbReference>
<comment type="caution">
    <text evidence="1">The sequence shown here is derived from an EMBL/GenBank/DDBJ whole genome shotgun (WGS) entry which is preliminary data.</text>
</comment>
<protein>
    <submittedName>
        <fullName evidence="1">Uncharacterized protein</fullName>
    </submittedName>
</protein>
<accession>A0AA45HIZ9</accession>
<name>A0AA45HIZ9_9BACT</name>
<evidence type="ECO:0000313" key="1">
    <source>
        <dbReference type="EMBL" id="PWJ95258.1"/>
    </source>
</evidence>
<proteinExistence type="predicted"/>
<keyword evidence="2" id="KW-1185">Reference proteome</keyword>
<organism evidence="1 2">
    <name type="scientific">Oceanotoga teriensis</name>
    <dbReference type="NCBI Taxonomy" id="515440"/>
    <lineage>
        <taxon>Bacteria</taxon>
        <taxon>Thermotogati</taxon>
        <taxon>Thermotogota</taxon>
        <taxon>Thermotogae</taxon>
        <taxon>Petrotogales</taxon>
        <taxon>Petrotogaceae</taxon>
        <taxon>Oceanotoga</taxon>
    </lineage>
</organism>
<dbReference type="EMBL" id="QGGI01000006">
    <property type="protein sequence ID" value="PWJ95258.1"/>
    <property type="molecule type" value="Genomic_DNA"/>
</dbReference>